<proteinExistence type="predicted"/>
<organism evidence="1 2">
    <name type="scientific">Brachionus plicatilis</name>
    <name type="common">Marine rotifer</name>
    <name type="synonym">Brachionus muelleri</name>
    <dbReference type="NCBI Taxonomy" id="10195"/>
    <lineage>
        <taxon>Eukaryota</taxon>
        <taxon>Metazoa</taxon>
        <taxon>Spiralia</taxon>
        <taxon>Gnathifera</taxon>
        <taxon>Rotifera</taxon>
        <taxon>Eurotatoria</taxon>
        <taxon>Monogononta</taxon>
        <taxon>Pseudotrocha</taxon>
        <taxon>Ploima</taxon>
        <taxon>Brachionidae</taxon>
        <taxon>Brachionus</taxon>
    </lineage>
</organism>
<name>A0A3M7PBY8_BRAPC</name>
<sequence>MCKIQPVPTLKYPKNNNLVLIKRREIFLQNGEIGVKSVLAKIRVKTFIFKSFSIKRAFLDFI</sequence>
<keyword evidence="2" id="KW-1185">Reference proteome</keyword>
<gene>
    <name evidence="1" type="ORF">BpHYR1_033230</name>
</gene>
<dbReference type="EMBL" id="REGN01012069">
    <property type="protein sequence ID" value="RMZ96572.1"/>
    <property type="molecule type" value="Genomic_DNA"/>
</dbReference>
<accession>A0A3M7PBY8</accession>
<reference evidence="1 2" key="1">
    <citation type="journal article" date="2018" name="Sci. Rep.">
        <title>Genomic signatures of local adaptation to the degree of environmental predictability in rotifers.</title>
        <authorList>
            <person name="Franch-Gras L."/>
            <person name="Hahn C."/>
            <person name="Garcia-Roger E.M."/>
            <person name="Carmona M.J."/>
            <person name="Serra M."/>
            <person name="Gomez A."/>
        </authorList>
    </citation>
    <scope>NUCLEOTIDE SEQUENCE [LARGE SCALE GENOMIC DNA]</scope>
    <source>
        <strain evidence="1">HYR1</strain>
    </source>
</reference>
<protein>
    <submittedName>
        <fullName evidence="1">Uncharacterized protein</fullName>
    </submittedName>
</protein>
<evidence type="ECO:0000313" key="1">
    <source>
        <dbReference type="EMBL" id="RMZ96572.1"/>
    </source>
</evidence>
<evidence type="ECO:0000313" key="2">
    <source>
        <dbReference type="Proteomes" id="UP000276133"/>
    </source>
</evidence>
<dbReference type="AlphaFoldDB" id="A0A3M7PBY8"/>
<dbReference type="Proteomes" id="UP000276133">
    <property type="component" value="Unassembled WGS sequence"/>
</dbReference>
<comment type="caution">
    <text evidence="1">The sequence shown here is derived from an EMBL/GenBank/DDBJ whole genome shotgun (WGS) entry which is preliminary data.</text>
</comment>